<dbReference type="PANTHER" id="PTHR42796">
    <property type="entry name" value="FUMARYLACETOACETATE HYDROLASE DOMAIN-CONTAINING PROTEIN 2A-RELATED"/>
    <property type="match status" value="1"/>
</dbReference>
<proteinExistence type="inferred from homology"/>
<dbReference type="AlphaFoldDB" id="A0A1Y2T6Y6"/>
<dbReference type="InterPro" id="IPR011234">
    <property type="entry name" value="Fumarylacetoacetase-like_C"/>
</dbReference>
<dbReference type="InterPro" id="IPR036663">
    <property type="entry name" value="Fumarylacetoacetase_C_sf"/>
</dbReference>
<dbReference type="GO" id="GO:0016853">
    <property type="term" value="F:isomerase activity"/>
    <property type="evidence" value="ECO:0007669"/>
    <property type="project" value="UniProtKB-KW"/>
</dbReference>
<reference evidence="5" key="1">
    <citation type="submission" date="2016-04" db="EMBL/GenBank/DDBJ databases">
        <authorList>
            <person name="Antunes L.P."/>
            <person name="Martins L.F."/>
            <person name="Pereira R.V."/>
            <person name="Thomas A.M."/>
            <person name="Barbosa D."/>
            <person name="Nascimento L."/>
            <person name="Silva G.M."/>
            <person name="Condomitti G.W."/>
            <person name="Digiampietri L.A."/>
            <person name="Lombardi K.C."/>
            <person name="Ramos P.L."/>
            <person name="Quaggio R.B."/>
            <person name="Oliveira J.C."/>
            <person name="Pascon R.C."/>
            <person name="Cruz J.B."/>
            <person name="Silva A.M."/>
            <person name="Setubal J.C."/>
        </authorList>
    </citation>
    <scope>NUCLEOTIDE SEQUENCE [LARGE SCALE GENOMIC DNA]</scope>
</reference>
<dbReference type="Proteomes" id="UP000194267">
    <property type="component" value="Unassembled WGS sequence"/>
</dbReference>
<evidence type="ECO:0000313" key="5">
    <source>
        <dbReference type="Proteomes" id="UP000194267"/>
    </source>
</evidence>
<dbReference type="SUPFAM" id="SSF56529">
    <property type="entry name" value="FAH"/>
    <property type="match status" value="1"/>
</dbReference>
<evidence type="ECO:0000313" key="4">
    <source>
        <dbReference type="EMBL" id="OTA42221.1"/>
    </source>
</evidence>
<accession>A0A1Y2T6Y6</accession>
<gene>
    <name evidence="4" type="ORF">A6D92_00745</name>
</gene>
<dbReference type="PANTHER" id="PTHR42796:SF4">
    <property type="entry name" value="FUMARYLACETOACETATE HYDROLASE DOMAIN-CONTAINING PROTEIN 2A"/>
    <property type="match status" value="1"/>
</dbReference>
<name>A0A1Y2T6Y6_SYMTR</name>
<keyword evidence="2" id="KW-0479">Metal-binding</keyword>
<dbReference type="FunFam" id="3.90.850.10:FF:000002">
    <property type="entry name" value="2-hydroxyhepta-2,4-diene-1,7-dioate isomerase"/>
    <property type="match status" value="1"/>
</dbReference>
<dbReference type="GO" id="GO:0046872">
    <property type="term" value="F:metal ion binding"/>
    <property type="evidence" value="ECO:0007669"/>
    <property type="project" value="UniProtKB-KW"/>
</dbReference>
<organism evidence="4 5">
    <name type="scientific">Symbiobacterium thermophilum</name>
    <dbReference type="NCBI Taxonomy" id="2734"/>
    <lineage>
        <taxon>Bacteria</taxon>
        <taxon>Bacillati</taxon>
        <taxon>Bacillota</taxon>
        <taxon>Clostridia</taxon>
        <taxon>Eubacteriales</taxon>
        <taxon>Symbiobacteriaceae</taxon>
        <taxon>Symbiobacterium</taxon>
    </lineage>
</organism>
<sequence length="294" mass="32008">MLLVTYRTPGGLALGVRTERGILDVSAAAGRFGRRDVPLHVDQALGMGLDALDPLADLVARAEEEADLFLPEDGLRLGPPVPRPGKILCVGLNYRAHAAEAHMAVPAYPVLFAKFQNAVAGPGDPVVLPSIAEQYDYEAELVVVIGRRARRVPAEAALDYVLGYCNGNDLSARDLQMRTSQWLLGKSLDGFLPIGPYLVTRDEVPDPQDLRIRLWRNGEIRQDGHTRNMLFPVAELIAYISRYMTLEPGDIIATGTPEGVIMGLAEKDWLKPGDVVAVEIDGLGRLENRLVAGE</sequence>
<keyword evidence="4" id="KW-0413">Isomerase</keyword>
<protein>
    <submittedName>
        <fullName evidence="4">5-carboxymethyl-2-hydroxymuconate isomerase</fullName>
    </submittedName>
</protein>
<evidence type="ECO:0000256" key="2">
    <source>
        <dbReference type="ARBA" id="ARBA00022723"/>
    </source>
</evidence>
<comment type="caution">
    <text evidence="4">The sequence shown here is derived from an EMBL/GenBank/DDBJ whole genome shotgun (WGS) entry which is preliminary data.</text>
</comment>
<dbReference type="Gene3D" id="3.90.850.10">
    <property type="entry name" value="Fumarylacetoacetase-like, C-terminal domain"/>
    <property type="match status" value="1"/>
</dbReference>
<feature type="domain" description="Fumarylacetoacetase-like C-terminal" evidence="3">
    <location>
        <begin position="86"/>
        <end position="291"/>
    </location>
</feature>
<dbReference type="GO" id="GO:0019752">
    <property type="term" value="P:carboxylic acid metabolic process"/>
    <property type="evidence" value="ECO:0007669"/>
    <property type="project" value="UniProtKB-ARBA"/>
</dbReference>
<dbReference type="EMBL" id="LWLV01000031">
    <property type="protein sequence ID" value="OTA42221.1"/>
    <property type="molecule type" value="Genomic_DNA"/>
</dbReference>
<evidence type="ECO:0000256" key="1">
    <source>
        <dbReference type="ARBA" id="ARBA00010211"/>
    </source>
</evidence>
<evidence type="ECO:0000259" key="3">
    <source>
        <dbReference type="Pfam" id="PF01557"/>
    </source>
</evidence>
<dbReference type="InterPro" id="IPR051121">
    <property type="entry name" value="FAH"/>
</dbReference>
<dbReference type="Pfam" id="PF01557">
    <property type="entry name" value="FAA_hydrolase"/>
    <property type="match status" value="1"/>
</dbReference>
<comment type="similarity">
    <text evidence="1">Belongs to the FAH family.</text>
</comment>